<accession>A0A1X2EU32</accession>
<dbReference type="RefSeq" id="WP_085148392.1">
    <property type="nucleotide sequence ID" value="NZ_JACKUA010000028.1"/>
</dbReference>
<dbReference type="Proteomes" id="UP000193964">
    <property type="component" value="Unassembled WGS sequence"/>
</dbReference>
<dbReference type="InterPro" id="IPR052159">
    <property type="entry name" value="Competence_DNA_uptake"/>
</dbReference>
<dbReference type="PANTHER" id="PTHR30619">
    <property type="entry name" value="DNA INTERNALIZATION/COMPETENCE PROTEIN COMEC/REC2"/>
    <property type="match status" value="1"/>
</dbReference>
<organism evidence="2 3">
    <name type="scientific">Mycolicibacterium wolinskyi</name>
    <dbReference type="NCBI Taxonomy" id="59750"/>
    <lineage>
        <taxon>Bacteria</taxon>
        <taxon>Bacillati</taxon>
        <taxon>Actinomycetota</taxon>
        <taxon>Actinomycetes</taxon>
        <taxon>Mycobacteriales</taxon>
        <taxon>Mycobacteriaceae</taxon>
        <taxon>Mycolicibacterium</taxon>
    </lineage>
</organism>
<dbReference type="InterPro" id="IPR036866">
    <property type="entry name" value="RibonucZ/Hydroxyglut_hydro"/>
</dbReference>
<protein>
    <recommendedName>
        <fullName evidence="1">Metallo-beta-lactamase domain-containing protein</fullName>
    </recommendedName>
</protein>
<feature type="domain" description="Metallo-beta-lactamase" evidence="1">
    <location>
        <begin position="11"/>
        <end position="74"/>
    </location>
</feature>
<dbReference type="InterPro" id="IPR001279">
    <property type="entry name" value="Metallo-B-lactamas"/>
</dbReference>
<evidence type="ECO:0000259" key="1">
    <source>
        <dbReference type="Pfam" id="PF00753"/>
    </source>
</evidence>
<name>A0A1X2EU32_9MYCO</name>
<evidence type="ECO:0000313" key="3">
    <source>
        <dbReference type="Proteomes" id="UP000193964"/>
    </source>
</evidence>
<dbReference type="EMBL" id="LQQA01000033">
    <property type="protein sequence ID" value="ORX09635.1"/>
    <property type="molecule type" value="Genomic_DNA"/>
</dbReference>
<evidence type="ECO:0000313" key="2">
    <source>
        <dbReference type="EMBL" id="ORX09635.1"/>
    </source>
</evidence>
<dbReference type="PANTHER" id="PTHR30619:SF1">
    <property type="entry name" value="RECOMBINATION PROTEIN 2"/>
    <property type="match status" value="1"/>
</dbReference>
<sequence>MKLLAFHATDGDCLLLESGRGHRVLVDGGRSSSFKRCTQPTLDRLVTENKAIDLVVVSHIDADHISGILPLLDAVEKWASFEHQMAHAEEGEVLRQPTLPKPPEIRGIWHNSWRSQLGELADPAGNLAQAVASAVELSLGVGNSDMTEPALTLSNLAASVQQGEELMNKLDRSRVPIPFNAPFDGMVLLRRPIHVEKLGALKLSVLGPAKHHIDELRKKFEVLIDALPRRAAGVTRGGGPALDIGGIPLEMAIDASRALIEDVTARAEIIKEADASKVTVPNRASIVVLAEENGSTCLLTGDAAEPEIIDGLKAAKLLGREPFRCNVLKVQHHGAEHNVSAKFAERVLAEHYVLCGDGASGNPNPSVVRTIIETRMKADPSSPFTVWFTSSETRPGSRTKRAVMRDAIAEATAAEQDHPDMVSVRVLADDENFHTIEF</sequence>
<gene>
    <name evidence="2" type="ORF">AWC31_05210</name>
</gene>
<proteinExistence type="predicted"/>
<dbReference type="Gene3D" id="3.60.15.10">
    <property type="entry name" value="Ribonuclease Z/Hydroxyacylglutathione hydrolase-like"/>
    <property type="match status" value="1"/>
</dbReference>
<dbReference type="AlphaFoldDB" id="A0A1X2EU32"/>
<dbReference type="SUPFAM" id="SSF56281">
    <property type="entry name" value="Metallo-hydrolase/oxidoreductase"/>
    <property type="match status" value="1"/>
</dbReference>
<comment type="caution">
    <text evidence="2">The sequence shown here is derived from an EMBL/GenBank/DDBJ whole genome shotgun (WGS) entry which is preliminary data.</text>
</comment>
<reference evidence="2 3" key="1">
    <citation type="submission" date="2016-01" db="EMBL/GenBank/DDBJ databases">
        <title>The new phylogeny of the genus Mycobacterium.</title>
        <authorList>
            <person name="Tarcisio F."/>
            <person name="Conor M."/>
            <person name="Antonella G."/>
            <person name="Elisabetta G."/>
            <person name="Giulia F.S."/>
            <person name="Sara T."/>
            <person name="Anna F."/>
            <person name="Clotilde B."/>
            <person name="Roberto B."/>
            <person name="Veronica D.S."/>
            <person name="Fabio R."/>
            <person name="Monica P."/>
            <person name="Olivier J."/>
            <person name="Enrico T."/>
            <person name="Nicola S."/>
        </authorList>
    </citation>
    <scope>NUCLEOTIDE SEQUENCE [LARGE SCALE GENOMIC DNA]</scope>
    <source>
        <strain evidence="2 3">ATCC 700010</strain>
    </source>
</reference>
<dbReference type="Pfam" id="PF00753">
    <property type="entry name" value="Lactamase_B"/>
    <property type="match status" value="1"/>
</dbReference>
<dbReference type="OrthoDB" id="2971563at2"/>